<feature type="binding site" evidence="17">
    <location>
        <position position="161"/>
    </location>
    <ligand>
        <name>thiamine diphosphate</name>
        <dbReference type="ChEBI" id="CHEBI:58937"/>
    </ligand>
</feature>
<dbReference type="InterPro" id="IPR033247">
    <property type="entry name" value="Transketolase_fam"/>
</dbReference>
<dbReference type="PANTHER" id="PTHR43522">
    <property type="entry name" value="TRANSKETOLASE"/>
    <property type="match status" value="1"/>
</dbReference>
<evidence type="ECO:0000256" key="14">
    <source>
        <dbReference type="ARBA" id="ARBA00049473"/>
    </source>
</evidence>
<dbReference type="EC" id="2.2.1.1" evidence="7 20"/>
<evidence type="ECO:0000256" key="4">
    <source>
        <dbReference type="ARBA" id="ARBA00002931"/>
    </source>
</evidence>
<dbReference type="PROSITE" id="PS00801">
    <property type="entry name" value="TRANSKETOLASE_1"/>
    <property type="match status" value="1"/>
</dbReference>
<dbReference type="SUPFAM" id="SSF52922">
    <property type="entry name" value="TK C-terminal domain-like"/>
    <property type="match status" value="1"/>
</dbReference>
<dbReference type="InterPro" id="IPR029061">
    <property type="entry name" value="THDP-binding"/>
</dbReference>
<feature type="domain" description="Transketolase-like pyrimidine-binding" evidence="21">
    <location>
        <begin position="356"/>
        <end position="527"/>
    </location>
</feature>
<dbReference type="FunFam" id="3.40.50.970:FF:000004">
    <property type="entry name" value="Transketolase"/>
    <property type="match status" value="1"/>
</dbReference>
<dbReference type="CDD" id="cd07033">
    <property type="entry name" value="TPP_PYR_DXS_TK_like"/>
    <property type="match status" value="1"/>
</dbReference>
<dbReference type="SMART" id="SM00861">
    <property type="entry name" value="Transket_pyr"/>
    <property type="match status" value="1"/>
</dbReference>
<evidence type="ECO:0000256" key="6">
    <source>
        <dbReference type="ARBA" id="ARBA00011738"/>
    </source>
</evidence>
<dbReference type="AlphaFoldDB" id="F4PQY6"/>
<feature type="binding site" evidence="17">
    <location>
        <begin position="119"/>
        <end position="121"/>
    </location>
    <ligand>
        <name>thiamine diphosphate</name>
        <dbReference type="ChEBI" id="CHEBI:58937"/>
    </ligand>
</feature>
<comment type="cofactor">
    <cofactor evidence="3">
        <name>Co(2+)</name>
        <dbReference type="ChEBI" id="CHEBI:48828"/>
    </cofactor>
</comment>
<keyword evidence="23" id="KW-1185">Reference proteome</keyword>
<dbReference type="InterPro" id="IPR055152">
    <property type="entry name" value="Transketolase-like_C_2"/>
</dbReference>
<comment type="similarity">
    <text evidence="5 20">Belongs to the transketolase family.</text>
</comment>
<evidence type="ECO:0000256" key="13">
    <source>
        <dbReference type="ARBA" id="ARBA00023052"/>
    </source>
</evidence>
<evidence type="ECO:0000256" key="19">
    <source>
        <dbReference type="PIRSR" id="PIRSR605478-5"/>
    </source>
</evidence>
<dbReference type="Pfam" id="PF02779">
    <property type="entry name" value="Transket_pyr"/>
    <property type="match status" value="1"/>
</dbReference>
<feature type="binding site" evidence="16">
    <location>
        <position position="475"/>
    </location>
    <ligand>
        <name>substrate</name>
    </ligand>
</feature>
<dbReference type="GO" id="GO:0006098">
    <property type="term" value="P:pentose-phosphate shunt"/>
    <property type="evidence" value="ECO:0007669"/>
    <property type="project" value="TreeGrafter"/>
</dbReference>
<dbReference type="OrthoDB" id="10267175at2759"/>
<comment type="cofactor">
    <cofactor evidence="18">
        <name>Mg(2+)</name>
        <dbReference type="ChEBI" id="CHEBI:18420"/>
    </cofactor>
    <text evidence="18">Binds 1 Mg(2+) ion per subunit. Can also utilize other divalent metal cations, such as Ca(2+), Mn(2+) and Co(2+).</text>
</comment>
<feature type="active site" description="Proton donor" evidence="15">
    <location>
        <position position="413"/>
    </location>
</feature>
<keyword evidence="12 18" id="KW-0460">Magnesium</keyword>
<feature type="binding site" evidence="18">
    <location>
        <position position="190"/>
    </location>
    <ligand>
        <name>Mg(2+)</name>
        <dbReference type="ChEBI" id="CHEBI:18420"/>
    </ligand>
</feature>
<sequence>MSQLNLVALERACAESRGLSMDAVAKAASGHLGLPLGAAEIGAVLFGSALNYNPEQPRWLNRDYFILSAGHGSMFLYSWLNLSGYELSVEDIKNFRQLNSKTPGHPEFHHTVGVEATTGPLGQGVGNAVGIASACKMSAGKFNTEQHKIFDQKVVVLCGDGCLQEGIAQEALSFAGHHRLDNLVVIYDSNDVTLDAMAIESQSEDTVKRFESLGFEVQLVTEGNNLTEIANAYERARTSKSAKPHAIICKTVIAKGIPEVSGTNKGHGEAGVKFIDAARKNLGLPEEKFFVSKDTRDYFNQHKQQLLVKYNQWDKTFQEWRSANPALATLLDSANIDLKSCELVTKIPEFNVKDTIATRKAGSDVLQPLAQELPLLISGSADLHGSTLNYIKDGRDFTPACPSGRNIKFGIREHAMGAMMNGFAYHGIFKASGATFLVFSDYLRPSIRLAALCNLSVTYIFTHDSIGVGEDGPTHQPVETVSGLRMIPNLDVMRPADPEETAAAFASAIARKCGPTLLALSRQNLPNLSTVTSTDAVARRKGTLQGGYILVKEESDLEVIIIATGSEVQHAVEAAKQIGKGARVVSMPCTERFDRQPEEYRQTVLPLSCRKRVAIEAGVTAFWYKYVGLDGKVIGIDRFGLSAPGSIVMKELGINSQSILNALKN</sequence>
<dbReference type="OMA" id="EWTTGNL"/>
<evidence type="ECO:0000256" key="12">
    <source>
        <dbReference type="ARBA" id="ARBA00022842"/>
    </source>
</evidence>
<evidence type="ECO:0000256" key="1">
    <source>
        <dbReference type="ARBA" id="ARBA00001913"/>
    </source>
</evidence>
<dbReference type="InterPro" id="IPR005474">
    <property type="entry name" value="Transketolase_N"/>
</dbReference>
<comment type="cofactor">
    <cofactor evidence="1">
        <name>Ca(2+)</name>
        <dbReference type="ChEBI" id="CHEBI:29108"/>
    </cofactor>
</comment>
<gene>
    <name evidence="22" type="primary">tkt-2</name>
    <name evidence="22" type="ORF">DFA_01129</name>
</gene>
<dbReference type="InterPro" id="IPR020826">
    <property type="entry name" value="Transketolase_BS"/>
</dbReference>
<dbReference type="PANTHER" id="PTHR43522:SF10">
    <property type="entry name" value="TRANSKETOLASE"/>
    <property type="match status" value="1"/>
</dbReference>
<accession>F4PQY6</accession>
<evidence type="ECO:0000313" key="22">
    <source>
        <dbReference type="EMBL" id="EGG21251.1"/>
    </source>
</evidence>
<comment type="function">
    <text evidence="4 20">Catalyzes the transfer of a two-carbon ketol group from a ketose donor to an aldose acceptor, via a covalent intermediate with the cofactor thiamine pyrophosphate.</text>
</comment>
<evidence type="ECO:0000256" key="3">
    <source>
        <dbReference type="ARBA" id="ARBA00001941"/>
    </source>
</evidence>
<evidence type="ECO:0000256" key="9">
    <source>
        <dbReference type="ARBA" id="ARBA00022679"/>
    </source>
</evidence>
<keyword evidence="9 20" id="KW-0808">Transferase</keyword>
<dbReference type="InterPro" id="IPR009014">
    <property type="entry name" value="Transketo_C/PFOR_II"/>
</dbReference>
<name>F4PQY6_CACFS</name>
<dbReference type="GO" id="GO:0005829">
    <property type="term" value="C:cytosol"/>
    <property type="evidence" value="ECO:0007669"/>
    <property type="project" value="TreeGrafter"/>
</dbReference>
<dbReference type="GO" id="GO:0046872">
    <property type="term" value="F:metal ion binding"/>
    <property type="evidence" value="ECO:0007669"/>
    <property type="project" value="UniProtKB-KW"/>
</dbReference>
<comment type="catalytic activity">
    <reaction evidence="14 20">
        <text>D-sedoheptulose 7-phosphate + D-glyceraldehyde 3-phosphate = aldehydo-D-ribose 5-phosphate + D-xylulose 5-phosphate</text>
        <dbReference type="Rhea" id="RHEA:10508"/>
        <dbReference type="ChEBI" id="CHEBI:57483"/>
        <dbReference type="ChEBI" id="CHEBI:57737"/>
        <dbReference type="ChEBI" id="CHEBI:58273"/>
        <dbReference type="ChEBI" id="CHEBI:59776"/>
        <dbReference type="EC" id="2.2.1.1"/>
    </reaction>
</comment>
<feature type="binding site" evidence="18">
    <location>
        <position position="160"/>
    </location>
    <ligand>
        <name>Mg(2+)</name>
        <dbReference type="ChEBI" id="CHEBI:18420"/>
    </ligand>
</feature>
<dbReference type="Proteomes" id="UP000007797">
    <property type="component" value="Unassembled WGS sequence"/>
</dbReference>
<dbReference type="InterPro" id="IPR005478">
    <property type="entry name" value="Transketolase_bac-like"/>
</dbReference>
<comment type="cofactor">
    <cofactor evidence="17">
        <name>thiamine diphosphate</name>
        <dbReference type="ChEBI" id="CHEBI:58937"/>
    </cofactor>
    <text evidence="17">Binds 1 thiamine pyrophosphate per subunit. During the reaction, the substrate forms a covalent intermediate with the cofactor.</text>
</comment>
<dbReference type="InterPro" id="IPR005475">
    <property type="entry name" value="Transketolase-like_Pyr-bd"/>
</dbReference>
<dbReference type="EMBL" id="GL883010">
    <property type="protein sequence ID" value="EGG21251.1"/>
    <property type="molecule type" value="Genomic_DNA"/>
</dbReference>
<evidence type="ECO:0000256" key="5">
    <source>
        <dbReference type="ARBA" id="ARBA00007131"/>
    </source>
</evidence>
<evidence type="ECO:0000313" key="23">
    <source>
        <dbReference type="Proteomes" id="UP000007797"/>
    </source>
</evidence>
<proteinExistence type="inferred from homology"/>
<evidence type="ECO:0000256" key="18">
    <source>
        <dbReference type="PIRSR" id="PIRSR605478-4"/>
    </source>
</evidence>
<dbReference type="NCBIfam" id="TIGR00232">
    <property type="entry name" value="tktlase_bact"/>
    <property type="match status" value="1"/>
</dbReference>
<evidence type="ECO:0000256" key="15">
    <source>
        <dbReference type="PIRSR" id="PIRSR605478-1"/>
    </source>
</evidence>
<dbReference type="Gene3D" id="3.40.50.920">
    <property type="match status" value="1"/>
</dbReference>
<protein>
    <recommendedName>
        <fullName evidence="8 20">Transketolase</fullName>
        <ecNumber evidence="7 20">2.2.1.1</ecNumber>
    </recommendedName>
</protein>
<comment type="subunit">
    <text evidence="6 20">Homodimer.</text>
</comment>
<feature type="binding site" evidence="17">
    <location>
        <position position="190"/>
    </location>
    <ligand>
        <name>thiamine diphosphate</name>
        <dbReference type="ChEBI" id="CHEBI:58937"/>
    </ligand>
</feature>
<feature type="binding site" evidence="17">
    <location>
        <position position="439"/>
    </location>
    <ligand>
        <name>thiamine diphosphate</name>
        <dbReference type="ChEBI" id="CHEBI:58937"/>
    </ligand>
</feature>
<dbReference type="InterPro" id="IPR049557">
    <property type="entry name" value="Transketolase_CS"/>
</dbReference>
<feature type="site" description="Important for catalytic activity" evidence="19">
    <location>
        <position position="267"/>
    </location>
</feature>
<dbReference type="Pfam" id="PF22613">
    <property type="entry name" value="Transketolase_C_1"/>
    <property type="match status" value="1"/>
</dbReference>
<evidence type="ECO:0000256" key="17">
    <source>
        <dbReference type="PIRSR" id="PIRSR605478-3"/>
    </source>
</evidence>
<dbReference type="CDD" id="cd02012">
    <property type="entry name" value="TPP_TK"/>
    <property type="match status" value="1"/>
</dbReference>
<evidence type="ECO:0000256" key="2">
    <source>
        <dbReference type="ARBA" id="ARBA00001936"/>
    </source>
</evidence>
<reference evidence="23" key="1">
    <citation type="journal article" date="2011" name="Genome Res.">
        <title>Phylogeny-wide analysis of social amoeba genomes highlights ancient origins for complex intercellular communication.</title>
        <authorList>
            <person name="Heidel A.J."/>
            <person name="Lawal H.M."/>
            <person name="Felder M."/>
            <person name="Schilde C."/>
            <person name="Helps N.R."/>
            <person name="Tunggal B."/>
            <person name="Rivero F."/>
            <person name="John U."/>
            <person name="Schleicher M."/>
            <person name="Eichinger L."/>
            <person name="Platzer M."/>
            <person name="Noegel A.A."/>
            <person name="Schaap P."/>
            <person name="Gloeckner G."/>
        </authorList>
    </citation>
    <scope>NUCLEOTIDE SEQUENCE [LARGE SCALE GENOMIC DNA]</scope>
    <source>
        <strain evidence="23">SH3</strain>
    </source>
</reference>
<feature type="site" description="Important for catalytic activity" evidence="19">
    <location>
        <position position="31"/>
    </location>
</feature>
<evidence type="ECO:0000256" key="10">
    <source>
        <dbReference type="ARBA" id="ARBA00022723"/>
    </source>
</evidence>
<feature type="binding site" evidence="18">
    <location>
        <position position="192"/>
    </location>
    <ligand>
        <name>Mg(2+)</name>
        <dbReference type="ChEBI" id="CHEBI:18420"/>
    </ligand>
</feature>
<feature type="binding site" evidence="17">
    <location>
        <position position="267"/>
    </location>
    <ligand>
        <name>thiamine diphosphate</name>
        <dbReference type="ChEBI" id="CHEBI:58937"/>
    </ligand>
</feature>
<evidence type="ECO:0000256" key="8">
    <source>
        <dbReference type="ARBA" id="ARBA00016662"/>
    </source>
</evidence>
<dbReference type="GO" id="GO:0004802">
    <property type="term" value="F:transketolase activity"/>
    <property type="evidence" value="ECO:0007669"/>
    <property type="project" value="UniProtKB-EC"/>
</dbReference>
<feature type="binding site" evidence="16">
    <location>
        <position position="463"/>
    </location>
    <ligand>
        <name>substrate</name>
    </ligand>
</feature>
<evidence type="ECO:0000256" key="11">
    <source>
        <dbReference type="ARBA" id="ARBA00022837"/>
    </source>
</evidence>
<feature type="binding site" evidence="16">
    <location>
        <position position="522"/>
    </location>
    <ligand>
        <name>substrate</name>
    </ligand>
</feature>
<evidence type="ECO:0000256" key="20">
    <source>
        <dbReference type="RuleBase" id="RU004996"/>
    </source>
</evidence>
<dbReference type="PROSITE" id="PS00802">
    <property type="entry name" value="TRANSKETOLASE_2"/>
    <property type="match status" value="1"/>
</dbReference>
<comment type="cofactor">
    <cofactor evidence="20">
        <name>Mg(2+)</name>
        <dbReference type="ChEBI" id="CHEBI:18420"/>
    </cofactor>
    <cofactor evidence="20">
        <name>Ca(2+)</name>
        <dbReference type="ChEBI" id="CHEBI:29108"/>
    </cofactor>
    <cofactor evidence="20">
        <name>Mn(2+)</name>
        <dbReference type="ChEBI" id="CHEBI:29035"/>
    </cofactor>
    <cofactor evidence="20">
        <name>Co(2+)</name>
        <dbReference type="ChEBI" id="CHEBI:48828"/>
    </cofactor>
    <text evidence="20">Binds 1 Mg(2+) ion per subunit. Can also utilize other divalent metal cations, such as Ca(2+), Mn(2+) and Co(2+).</text>
</comment>
<organism evidence="22 23">
    <name type="scientific">Cavenderia fasciculata</name>
    <name type="common">Slime mold</name>
    <name type="synonym">Dictyostelium fasciculatum</name>
    <dbReference type="NCBI Taxonomy" id="261658"/>
    <lineage>
        <taxon>Eukaryota</taxon>
        <taxon>Amoebozoa</taxon>
        <taxon>Evosea</taxon>
        <taxon>Eumycetozoa</taxon>
        <taxon>Dictyostelia</taxon>
        <taxon>Acytosteliales</taxon>
        <taxon>Cavenderiaceae</taxon>
        <taxon>Cavenderia</taxon>
    </lineage>
</organism>
<feature type="binding site" evidence="16">
    <location>
        <position position="267"/>
    </location>
    <ligand>
        <name>substrate</name>
    </ligand>
</feature>
<feature type="binding site" evidence="16">
    <location>
        <position position="31"/>
    </location>
    <ligand>
        <name>substrate</name>
    </ligand>
</feature>
<dbReference type="Pfam" id="PF00456">
    <property type="entry name" value="Transketolase_N"/>
    <property type="match status" value="1"/>
</dbReference>
<dbReference type="FunFam" id="3.40.50.920:FF:000003">
    <property type="entry name" value="Transketolase"/>
    <property type="match status" value="1"/>
</dbReference>
<evidence type="ECO:0000256" key="7">
    <source>
        <dbReference type="ARBA" id="ARBA00013152"/>
    </source>
</evidence>
<keyword evidence="13 17" id="KW-0786">Thiamine pyrophosphate</keyword>
<feature type="binding site" evidence="16">
    <location>
        <position position="359"/>
    </location>
    <ligand>
        <name>substrate</name>
    </ligand>
</feature>
<feature type="binding site" evidence="16">
    <location>
        <position position="386"/>
    </location>
    <ligand>
        <name>substrate</name>
    </ligand>
</feature>
<feature type="binding site" evidence="16">
    <location>
        <position position="471"/>
    </location>
    <ligand>
        <name>substrate</name>
    </ligand>
</feature>
<dbReference type="GeneID" id="14872681"/>
<dbReference type="STRING" id="1054147.F4PQY6"/>
<comment type="cofactor">
    <cofactor evidence="2">
        <name>Mn(2+)</name>
        <dbReference type="ChEBI" id="CHEBI:29035"/>
    </cofactor>
</comment>
<dbReference type="SUPFAM" id="SSF52518">
    <property type="entry name" value="Thiamin diphosphate-binding fold (THDP-binding)"/>
    <property type="match status" value="2"/>
</dbReference>
<keyword evidence="10 18" id="KW-0479">Metal-binding</keyword>
<evidence type="ECO:0000256" key="16">
    <source>
        <dbReference type="PIRSR" id="PIRSR605478-2"/>
    </source>
</evidence>
<dbReference type="RefSeq" id="XP_004359101.1">
    <property type="nucleotide sequence ID" value="XM_004359044.1"/>
</dbReference>
<dbReference type="KEGG" id="dfa:DFA_01129"/>
<keyword evidence="11 20" id="KW-0106">Calcium</keyword>
<dbReference type="Gene3D" id="3.40.50.970">
    <property type="match status" value="2"/>
</dbReference>
<feature type="binding site" evidence="17">
    <location>
        <position position="71"/>
    </location>
    <ligand>
        <name>thiamine diphosphate</name>
        <dbReference type="ChEBI" id="CHEBI:58937"/>
    </ligand>
</feature>
<evidence type="ECO:0000259" key="21">
    <source>
        <dbReference type="SMART" id="SM00861"/>
    </source>
</evidence>
<dbReference type="FunFam" id="3.40.50.970:FF:000076">
    <property type="entry name" value="Transketolase"/>
    <property type="match status" value="1"/>
</dbReference>